<organism evidence="1 2">
    <name type="scientific">Racocetra persica</name>
    <dbReference type="NCBI Taxonomy" id="160502"/>
    <lineage>
        <taxon>Eukaryota</taxon>
        <taxon>Fungi</taxon>
        <taxon>Fungi incertae sedis</taxon>
        <taxon>Mucoromycota</taxon>
        <taxon>Glomeromycotina</taxon>
        <taxon>Glomeromycetes</taxon>
        <taxon>Diversisporales</taxon>
        <taxon>Gigasporaceae</taxon>
        <taxon>Racocetra</taxon>
    </lineage>
</organism>
<name>A0ACA9MMA6_9GLOM</name>
<keyword evidence="2" id="KW-1185">Reference proteome</keyword>
<dbReference type="EMBL" id="CAJVQC010008744">
    <property type="protein sequence ID" value="CAG8596117.1"/>
    <property type="molecule type" value="Genomic_DNA"/>
</dbReference>
<reference evidence="1" key="1">
    <citation type="submission" date="2021-06" db="EMBL/GenBank/DDBJ databases">
        <authorList>
            <person name="Kallberg Y."/>
            <person name="Tangrot J."/>
            <person name="Rosling A."/>
        </authorList>
    </citation>
    <scope>NUCLEOTIDE SEQUENCE</scope>
    <source>
        <strain evidence="1">MA461A</strain>
    </source>
</reference>
<accession>A0ACA9MMA6</accession>
<evidence type="ECO:0000313" key="1">
    <source>
        <dbReference type="EMBL" id="CAG8596117.1"/>
    </source>
</evidence>
<comment type="caution">
    <text evidence="1">The sequence shown here is derived from an EMBL/GenBank/DDBJ whole genome shotgun (WGS) entry which is preliminary data.</text>
</comment>
<protein>
    <submittedName>
        <fullName evidence="1">17841_t:CDS:1</fullName>
    </submittedName>
</protein>
<evidence type="ECO:0000313" key="2">
    <source>
        <dbReference type="Proteomes" id="UP000789920"/>
    </source>
</evidence>
<gene>
    <name evidence="1" type="ORF">RPERSI_LOCUS5734</name>
</gene>
<dbReference type="Proteomes" id="UP000789920">
    <property type="component" value="Unassembled WGS sequence"/>
</dbReference>
<sequence>MTANYGGTEIYNPIEWVLKISRNDMPTSVFLLTDGKVLSIGIGDSVSHNLVESVSRADVEACKEIILSAKSHDGPMKLSIPIDPLIQDLDDGTSFIHKHPKNSEKPIPISFIREQTVKLGTKYSLASKYTSFLAIDEKDNELVTVTKDFPNQRVVLIRSSAYSPKSLEIHESFNFRGRTKVHDDIPPVQALSLTITDEQKSTLSTKDNVSF</sequence>
<proteinExistence type="predicted"/>